<comment type="caution">
    <text evidence="1">The sequence shown here is derived from an EMBL/GenBank/DDBJ whole genome shotgun (WGS) entry which is preliminary data.</text>
</comment>
<sequence length="58" mass="6445">MTYQPNQRKPAADTAGFLTLVERLEISAHEFIQCDVAFHAKPAAAGDIQNSEFRPNVE</sequence>
<protein>
    <submittedName>
        <fullName evidence="1">Uncharacterized protein</fullName>
    </submittedName>
</protein>
<dbReference type="AlphaFoldDB" id="A3ZXK7"/>
<name>A3ZXK7_9BACT</name>
<proteinExistence type="predicted"/>
<dbReference type="Proteomes" id="UP000004358">
    <property type="component" value="Unassembled WGS sequence"/>
</dbReference>
<dbReference type="HOGENOM" id="CLU_2970218_0_0_0"/>
<evidence type="ECO:0000313" key="1">
    <source>
        <dbReference type="EMBL" id="EAQ78802.1"/>
    </source>
</evidence>
<dbReference type="EMBL" id="AANZ01000018">
    <property type="protein sequence ID" value="EAQ78802.1"/>
    <property type="molecule type" value="Genomic_DNA"/>
</dbReference>
<evidence type="ECO:0000313" key="2">
    <source>
        <dbReference type="Proteomes" id="UP000004358"/>
    </source>
</evidence>
<reference evidence="1 2" key="1">
    <citation type="submission" date="2006-02" db="EMBL/GenBank/DDBJ databases">
        <authorList>
            <person name="Amann R."/>
            <person name="Ferriera S."/>
            <person name="Johnson J."/>
            <person name="Kravitz S."/>
            <person name="Halpern A."/>
            <person name="Remington K."/>
            <person name="Beeson K."/>
            <person name="Tran B."/>
            <person name="Rogers Y.-H."/>
            <person name="Friedman R."/>
            <person name="Venter J.C."/>
        </authorList>
    </citation>
    <scope>NUCLEOTIDE SEQUENCE [LARGE SCALE GENOMIC DNA]</scope>
    <source>
        <strain evidence="1 2">DSM 3645</strain>
    </source>
</reference>
<dbReference type="STRING" id="314230.DSM3645_29911"/>
<accession>A3ZXK7</accession>
<organism evidence="1 2">
    <name type="scientific">Blastopirellula marina DSM 3645</name>
    <dbReference type="NCBI Taxonomy" id="314230"/>
    <lineage>
        <taxon>Bacteria</taxon>
        <taxon>Pseudomonadati</taxon>
        <taxon>Planctomycetota</taxon>
        <taxon>Planctomycetia</taxon>
        <taxon>Pirellulales</taxon>
        <taxon>Pirellulaceae</taxon>
        <taxon>Blastopirellula</taxon>
    </lineage>
</organism>
<gene>
    <name evidence="1" type="ORF">DSM3645_29911</name>
</gene>